<dbReference type="InterPro" id="IPR051907">
    <property type="entry name" value="DoxX-like_oxidoreductase"/>
</dbReference>
<gene>
    <name evidence="8" type="ORF">SAMN05428998_103155</name>
</gene>
<evidence type="ECO:0000256" key="6">
    <source>
        <dbReference type="ARBA" id="ARBA00023136"/>
    </source>
</evidence>
<dbReference type="Proteomes" id="UP000192917">
    <property type="component" value="Unassembled WGS sequence"/>
</dbReference>
<dbReference type="AlphaFoldDB" id="A0A1Y6BCA2"/>
<sequence length="140" mass="13888">MSAATPAWLQLAARACLATVFLVSGVTKALDWPGGLAEVAGLGLPLPGLALAATVAVQLLGGLAVLTGLAARWGALALALFTLLATLAAHAFWAAPAAARGHELTTFLEHLGLIGGFLLLAAVGPGPLSLAVPGRRRAAA</sequence>
<organism evidence="8 9">
    <name type="scientific">Tistlia consotensis USBA 355</name>
    <dbReference type="NCBI Taxonomy" id="560819"/>
    <lineage>
        <taxon>Bacteria</taxon>
        <taxon>Pseudomonadati</taxon>
        <taxon>Pseudomonadota</taxon>
        <taxon>Alphaproteobacteria</taxon>
        <taxon>Rhodospirillales</taxon>
        <taxon>Rhodovibrionaceae</taxon>
        <taxon>Tistlia</taxon>
    </lineage>
</organism>
<evidence type="ECO:0000256" key="2">
    <source>
        <dbReference type="ARBA" id="ARBA00006679"/>
    </source>
</evidence>
<dbReference type="Pfam" id="PF07681">
    <property type="entry name" value="DoxX"/>
    <property type="match status" value="1"/>
</dbReference>
<evidence type="ECO:0000313" key="9">
    <source>
        <dbReference type="Proteomes" id="UP000192917"/>
    </source>
</evidence>
<dbReference type="EMBL" id="FWZX01000003">
    <property type="protein sequence ID" value="SMF03720.1"/>
    <property type="molecule type" value="Genomic_DNA"/>
</dbReference>
<protein>
    <submittedName>
        <fullName evidence="8">Putative oxidoreductase</fullName>
    </submittedName>
</protein>
<evidence type="ECO:0000256" key="1">
    <source>
        <dbReference type="ARBA" id="ARBA00004651"/>
    </source>
</evidence>
<keyword evidence="5 7" id="KW-1133">Transmembrane helix</keyword>
<dbReference type="GO" id="GO:0005886">
    <property type="term" value="C:plasma membrane"/>
    <property type="evidence" value="ECO:0007669"/>
    <property type="project" value="UniProtKB-SubCell"/>
</dbReference>
<evidence type="ECO:0000256" key="4">
    <source>
        <dbReference type="ARBA" id="ARBA00022692"/>
    </source>
</evidence>
<evidence type="ECO:0000313" key="8">
    <source>
        <dbReference type="EMBL" id="SMF03720.1"/>
    </source>
</evidence>
<dbReference type="PANTHER" id="PTHR33452:SF1">
    <property type="entry name" value="INNER MEMBRANE PROTEIN YPHA-RELATED"/>
    <property type="match status" value="1"/>
</dbReference>
<dbReference type="RefSeq" id="WP_085121596.1">
    <property type="nucleotide sequence ID" value="NZ_FWZX01000003.1"/>
</dbReference>
<evidence type="ECO:0000256" key="3">
    <source>
        <dbReference type="ARBA" id="ARBA00022475"/>
    </source>
</evidence>
<evidence type="ECO:0000256" key="7">
    <source>
        <dbReference type="SAM" id="Phobius"/>
    </source>
</evidence>
<feature type="transmembrane region" description="Helical" evidence="7">
    <location>
        <begin position="73"/>
        <end position="93"/>
    </location>
</feature>
<keyword evidence="3" id="KW-1003">Cell membrane</keyword>
<evidence type="ECO:0000256" key="5">
    <source>
        <dbReference type="ARBA" id="ARBA00022989"/>
    </source>
</evidence>
<comment type="similarity">
    <text evidence="2">Belongs to the DoxX family.</text>
</comment>
<feature type="transmembrane region" description="Helical" evidence="7">
    <location>
        <begin position="42"/>
        <end position="66"/>
    </location>
</feature>
<keyword evidence="6 7" id="KW-0472">Membrane</keyword>
<keyword evidence="9" id="KW-1185">Reference proteome</keyword>
<proteinExistence type="inferred from homology"/>
<dbReference type="InterPro" id="IPR032808">
    <property type="entry name" value="DoxX"/>
</dbReference>
<name>A0A1Y6BCA2_9PROT</name>
<dbReference type="PANTHER" id="PTHR33452">
    <property type="entry name" value="OXIDOREDUCTASE CATD-RELATED"/>
    <property type="match status" value="1"/>
</dbReference>
<comment type="subcellular location">
    <subcellularLocation>
        <location evidence="1">Cell membrane</location>
        <topology evidence="1">Multi-pass membrane protein</topology>
    </subcellularLocation>
</comment>
<feature type="transmembrane region" description="Helical" evidence="7">
    <location>
        <begin position="113"/>
        <end position="132"/>
    </location>
</feature>
<reference evidence="8 9" key="1">
    <citation type="submission" date="2017-04" db="EMBL/GenBank/DDBJ databases">
        <authorList>
            <person name="Afonso C.L."/>
            <person name="Miller P.J."/>
            <person name="Scott M.A."/>
            <person name="Spackman E."/>
            <person name="Goraichik I."/>
            <person name="Dimitrov K.M."/>
            <person name="Suarez D.L."/>
            <person name="Swayne D.E."/>
        </authorList>
    </citation>
    <scope>NUCLEOTIDE SEQUENCE [LARGE SCALE GENOMIC DNA]</scope>
    <source>
        <strain evidence="8 9">USBA 355</strain>
    </source>
</reference>
<keyword evidence="4 7" id="KW-0812">Transmembrane</keyword>
<accession>A0A1Y6BCA2</accession>
<dbReference type="STRING" id="560819.SAMN05428998_103155"/>